<dbReference type="PROSITE" id="PS51257">
    <property type="entry name" value="PROKAR_LIPOPROTEIN"/>
    <property type="match status" value="1"/>
</dbReference>
<accession>A0ABN3HWM8</accession>
<gene>
    <name evidence="3" type="ORF">GCM10010170_100610</name>
</gene>
<evidence type="ECO:0000256" key="1">
    <source>
        <dbReference type="SAM" id="MobiDB-lite"/>
    </source>
</evidence>
<organism evidence="3 4">
    <name type="scientific">Dactylosporangium salmoneum</name>
    <dbReference type="NCBI Taxonomy" id="53361"/>
    <lineage>
        <taxon>Bacteria</taxon>
        <taxon>Bacillati</taxon>
        <taxon>Actinomycetota</taxon>
        <taxon>Actinomycetes</taxon>
        <taxon>Micromonosporales</taxon>
        <taxon>Micromonosporaceae</taxon>
        <taxon>Dactylosporangium</taxon>
    </lineage>
</organism>
<feature type="region of interest" description="Disordered" evidence="1">
    <location>
        <begin position="24"/>
        <end position="58"/>
    </location>
</feature>
<evidence type="ECO:0000256" key="2">
    <source>
        <dbReference type="SAM" id="SignalP"/>
    </source>
</evidence>
<keyword evidence="4" id="KW-1185">Reference proteome</keyword>
<feature type="signal peptide" evidence="2">
    <location>
        <begin position="1"/>
        <end position="25"/>
    </location>
</feature>
<name>A0ABN3HWM8_9ACTN</name>
<feature type="chain" id="PRO_5046655821" description="Lipoprotein" evidence="2">
    <location>
        <begin position="26"/>
        <end position="199"/>
    </location>
</feature>
<comment type="caution">
    <text evidence="3">The sequence shown here is derived from an EMBL/GenBank/DDBJ whole genome shotgun (WGS) entry which is preliminary data.</text>
</comment>
<evidence type="ECO:0000313" key="3">
    <source>
        <dbReference type="EMBL" id="GAA2389135.1"/>
    </source>
</evidence>
<feature type="compositionally biased region" description="Low complexity" evidence="1">
    <location>
        <begin position="36"/>
        <end position="58"/>
    </location>
</feature>
<evidence type="ECO:0008006" key="5">
    <source>
        <dbReference type="Google" id="ProtNLM"/>
    </source>
</evidence>
<dbReference type="Proteomes" id="UP001501444">
    <property type="component" value="Unassembled WGS sequence"/>
</dbReference>
<protein>
    <recommendedName>
        <fullName evidence="5">Lipoprotein</fullName>
    </recommendedName>
</protein>
<proteinExistence type="predicted"/>
<evidence type="ECO:0000313" key="4">
    <source>
        <dbReference type="Proteomes" id="UP001501444"/>
    </source>
</evidence>
<reference evidence="3 4" key="1">
    <citation type="journal article" date="2019" name="Int. J. Syst. Evol. Microbiol.">
        <title>The Global Catalogue of Microorganisms (GCM) 10K type strain sequencing project: providing services to taxonomists for standard genome sequencing and annotation.</title>
        <authorList>
            <consortium name="The Broad Institute Genomics Platform"/>
            <consortium name="The Broad Institute Genome Sequencing Center for Infectious Disease"/>
            <person name="Wu L."/>
            <person name="Ma J."/>
        </authorList>
    </citation>
    <scope>NUCLEOTIDE SEQUENCE [LARGE SCALE GENOMIC DNA]</scope>
    <source>
        <strain evidence="3 4">JCM 3272</strain>
    </source>
</reference>
<dbReference type="RefSeq" id="WP_344619860.1">
    <property type="nucleotide sequence ID" value="NZ_BAAARV010000117.1"/>
</dbReference>
<keyword evidence="2" id="KW-0732">Signal</keyword>
<dbReference type="EMBL" id="BAAARV010000117">
    <property type="protein sequence ID" value="GAA2389135.1"/>
    <property type="molecule type" value="Genomic_DNA"/>
</dbReference>
<sequence>MRAKPLVGTLTCLLLVTACSSPVQHQDGDAAPAGSPAQTTGAPVTTAPASSAPPSSGATTASLVLGPVGIGSLKLGMTKQQATATGMLPAFDRTPAPGNCAVSHLRDDPTGTATALLSPTLGIAAINAYGSVKTPEGVHVGTSRAEVIRIYPGWQASAGDSFRGYVKVPGNDNAEYRIAITNGTVTALTLQYKNQDCYE</sequence>